<dbReference type="PROSITE" id="PS50943">
    <property type="entry name" value="HTH_CROC1"/>
    <property type="match status" value="1"/>
</dbReference>
<accession>A0A917TN93</accession>
<dbReference type="InterPro" id="IPR001387">
    <property type="entry name" value="Cro/C1-type_HTH"/>
</dbReference>
<proteinExistence type="predicted"/>
<evidence type="ECO:0000259" key="1">
    <source>
        <dbReference type="PROSITE" id="PS50943"/>
    </source>
</evidence>
<dbReference type="SMART" id="SM00530">
    <property type="entry name" value="HTH_XRE"/>
    <property type="match status" value="1"/>
</dbReference>
<reference evidence="2" key="1">
    <citation type="journal article" date="2014" name="Int. J. Syst. Evol. Microbiol.">
        <title>Complete genome sequence of Corynebacterium casei LMG S-19264T (=DSM 44701T), isolated from a smear-ripened cheese.</title>
        <authorList>
            <consortium name="US DOE Joint Genome Institute (JGI-PGF)"/>
            <person name="Walter F."/>
            <person name="Albersmeier A."/>
            <person name="Kalinowski J."/>
            <person name="Ruckert C."/>
        </authorList>
    </citation>
    <scope>NUCLEOTIDE SEQUENCE</scope>
    <source>
        <strain evidence="2">CGMCC 4.7312</strain>
    </source>
</reference>
<dbReference type="InterPro" id="IPR010982">
    <property type="entry name" value="Lambda_DNA-bd_dom_sf"/>
</dbReference>
<keyword evidence="3" id="KW-1185">Reference proteome</keyword>
<evidence type="ECO:0000313" key="2">
    <source>
        <dbReference type="EMBL" id="GGM29172.1"/>
    </source>
</evidence>
<dbReference type="SUPFAM" id="SSF47413">
    <property type="entry name" value="lambda repressor-like DNA-binding domains"/>
    <property type="match status" value="1"/>
</dbReference>
<dbReference type="Gene3D" id="1.25.40.10">
    <property type="entry name" value="Tetratricopeptide repeat domain"/>
    <property type="match status" value="1"/>
</dbReference>
<dbReference type="EMBL" id="BMNB01000004">
    <property type="protein sequence ID" value="GGM29172.1"/>
    <property type="molecule type" value="Genomic_DNA"/>
</dbReference>
<dbReference type="AlphaFoldDB" id="A0A917TN93"/>
<sequence>MDPQQLSDVKRALGRRLGRWRRTRGLTQDDVARRVHSTRSTVANVESGRQVVDRVFWAQCESLLHADGELINGYDEYRSLEVRHQQEKAEAARHARWGAVLDHQVIAEAAQHHDTSFLPRVDAVAAEAAFVGAADGAYVGVQQAIRVAARETSEHAMNAGARAVSDLTVEQLRDDAIRMAQSYGQLTPTVAITETLRVRALAVEALGRTHRPSQQHELYLITAQAAALLASASADLGLWTSAMRYARAADTYGEIIGHPGVRAYARGMQATIAYWTGRHEEAVRYAMAAVDSAPSGIAQVRAQCVLARAWAHRGAVDQVREALAAADDARAVDGDDVLHDAIGGEFGFTASQQARCASTAWLQVDDLDEATKAATAALRLAAAQDAAPWSTIEGEARVDLATCHLADGRLDAAQETLAPLWSIPPEWRRTGLLGRLGRVQEALSALRWRQVPEARQLAELASSFATARPAPPALPSL</sequence>
<evidence type="ECO:0000313" key="3">
    <source>
        <dbReference type="Proteomes" id="UP000608890"/>
    </source>
</evidence>
<dbReference type="Proteomes" id="UP000608890">
    <property type="component" value="Unassembled WGS sequence"/>
</dbReference>
<organism evidence="2 3">
    <name type="scientific">Micromonospora sonchi</name>
    <dbReference type="NCBI Taxonomy" id="1763543"/>
    <lineage>
        <taxon>Bacteria</taxon>
        <taxon>Bacillati</taxon>
        <taxon>Actinomycetota</taxon>
        <taxon>Actinomycetes</taxon>
        <taxon>Micromonosporales</taxon>
        <taxon>Micromonosporaceae</taxon>
        <taxon>Micromonospora</taxon>
    </lineage>
</organism>
<reference evidence="2" key="2">
    <citation type="submission" date="2020-09" db="EMBL/GenBank/DDBJ databases">
        <authorList>
            <person name="Sun Q."/>
            <person name="Zhou Y."/>
        </authorList>
    </citation>
    <scope>NUCLEOTIDE SEQUENCE</scope>
    <source>
        <strain evidence="2">CGMCC 4.7312</strain>
    </source>
</reference>
<name>A0A917TN93_9ACTN</name>
<dbReference type="Gene3D" id="1.10.260.40">
    <property type="entry name" value="lambda repressor-like DNA-binding domains"/>
    <property type="match status" value="1"/>
</dbReference>
<dbReference type="Pfam" id="PF13560">
    <property type="entry name" value="HTH_31"/>
    <property type="match status" value="1"/>
</dbReference>
<dbReference type="InterPro" id="IPR011990">
    <property type="entry name" value="TPR-like_helical_dom_sf"/>
</dbReference>
<dbReference type="SUPFAM" id="SSF48452">
    <property type="entry name" value="TPR-like"/>
    <property type="match status" value="1"/>
</dbReference>
<dbReference type="CDD" id="cd00093">
    <property type="entry name" value="HTH_XRE"/>
    <property type="match status" value="1"/>
</dbReference>
<comment type="caution">
    <text evidence="2">The sequence shown here is derived from an EMBL/GenBank/DDBJ whole genome shotgun (WGS) entry which is preliminary data.</text>
</comment>
<dbReference type="GO" id="GO:0003677">
    <property type="term" value="F:DNA binding"/>
    <property type="evidence" value="ECO:0007669"/>
    <property type="project" value="InterPro"/>
</dbReference>
<feature type="domain" description="HTH cro/C1-type" evidence="1">
    <location>
        <begin position="19"/>
        <end position="71"/>
    </location>
</feature>
<gene>
    <name evidence="2" type="ORF">GCM10011608_12330</name>
</gene>
<protein>
    <recommendedName>
        <fullName evidence="1">HTH cro/C1-type domain-containing protein</fullName>
    </recommendedName>
</protein>
<dbReference type="RefSeq" id="WP_189041408.1">
    <property type="nucleotide sequence ID" value="NZ_BMNB01000004.1"/>
</dbReference>